<dbReference type="eggNOG" id="COG4733">
    <property type="taxonomic scope" value="Bacteria"/>
</dbReference>
<evidence type="ECO:0000256" key="2">
    <source>
        <dbReference type="SAM" id="SignalP"/>
    </source>
</evidence>
<feature type="compositionally biased region" description="Low complexity" evidence="1">
    <location>
        <begin position="219"/>
        <end position="249"/>
    </location>
</feature>
<evidence type="ECO:0000313" key="3">
    <source>
        <dbReference type="EMBL" id="CBH40657.1"/>
    </source>
</evidence>
<sequence>MKKKLTIALSSVIGTALLATAIAVPVALHQKNKKPLMINNNFGAIKNPKDMNDLMIDDGNMTESHPPLMKSEPVDLSSLINKASLGLIITDSDLPTQKQLLDLVKKENPGLSEQALQSLTVENISKEGSTITSKNKDDFSGEIKLEYRSRTNSEQEKYNNETAELVKTTWEKSFKNKLHSLITFGEIFDSLVKKVNRQDSKITIEESNRNTMPDSPFKTNTNTNNNSSESISLGSGAAGSSSASSSTTSQQKEFKIKVADKTEIKLELGKITSGTVPTKYIDKNGKEVTTDSWDLSNLDATVITKIGFHDYKGSIRVPNLPKNVKQVPKELPSVVTSLESTFSGLQSATVSGIESWNTSNITNLSNTFYGAKNFNQDISKWDTSKVTDMSATFYGASKFNSSLSGWKTDKVTTMRSMFYEAKEFNQDISSWNTENVTDMSFMFYGASKFDKDISKWKVTNVKDHNNFCKSSGLKCEMTEPECKIKNCPMFCCEKNKQCEICKKAMAMK</sequence>
<reference evidence="4" key="1">
    <citation type="journal article" date="2010" name="BMC Genomics">
        <title>Comparative genomic and proteomic analyses of two Mycoplasma agalactiae strains: clues to the macro- and micro-events that are shaping mycoplasma diversity.</title>
        <authorList>
            <person name="Nouvel L.X."/>
            <person name="Sirand-Pugnet P."/>
            <person name="Marenda M.S."/>
            <person name="Sagne E."/>
            <person name="Barbe V."/>
            <person name="Mangenot S."/>
            <person name="Schenowitz C."/>
            <person name="Jacob D."/>
            <person name="Barre A."/>
            <person name="Claverol S."/>
            <person name="Blanchard A."/>
            <person name="Citti C."/>
        </authorList>
    </citation>
    <scope>NUCLEOTIDE SEQUENCE [LARGE SCALE GENOMIC DNA]</scope>
    <source>
        <strain evidence="4">5632</strain>
    </source>
</reference>
<name>D3VQR2_MYCAA</name>
<dbReference type="OrthoDB" id="394601at2"/>
<dbReference type="KEGG" id="mal:MAGa4450"/>
<dbReference type="AlphaFoldDB" id="D3VQR2"/>
<proteinExistence type="predicted"/>
<feature type="signal peptide" evidence="2">
    <location>
        <begin position="1"/>
        <end position="21"/>
    </location>
</feature>
<accession>D3VQR2</accession>
<evidence type="ECO:0000256" key="1">
    <source>
        <dbReference type="SAM" id="MobiDB-lite"/>
    </source>
</evidence>
<organism evidence="3 4">
    <name type="scientific">Mycoplasmopsis agalactiae</name>
    <name type="common">Mycoplasma agalactiae</name>
    <dbReference type="NCBI Taxonomy" id="2110"/>
    <lineage>
        <taxon>Bacteria</taxon>
        <taxon>Bacillati</taxon>
        <taxon>Mycoplasmatota</taxon>
        <taxon>Mycoplasmoidales</taxon>
        <taxon>Metamycoplasmataceae</taxon>
        <taxon>Mycoplasmopsis</taxon>
    </lineage>
</organism>
<dbReference type="NCBIfam" id="TIGR02167">
    <property type="entry name" value="Liste_lipo_26"/>
    <property type="match status" value="3"/>
</dbReference>
<dbReference type="RefSeq" id="WP_013022061.1">
    <property type="nucleotide sequence ID" value="NC_013948.1"/>
</dbReference>
<dbReference type="EMBL" id="FP671138">
    <property type="protein sequence ID" value="CBH40657.1"/>
    <property type="molecule type" value="Genomic_DNA"/>
</dbReference>
<keyword evidence="2" id="KW-0732">Signal</keyword>
<gene>
    <name evidence="3" type="ordered locus">MAGa4450</name>
</gene>
<feature type="region of interest" description="Disordered" evidence="1">
    <location>
        <begin position="203"/>
        <end position="252"/>
    </location>
</feature>
<feature type="chain" id="PRO_5003051560" evidence="2">
    <location>
        <begin position="22"/>
        <end position="508"/>
    </location>
</feature>
<dbReference type="Proteomes" id="UP000006902">
    <property type="component" value="Chromosome"/>
</dbReference>
<protein>
    <submittedName>
        <fullName evidence="3">Uncharacterized protein</fullName>
    </submittedName>
</protein>
<dbReference type="InterPro" id="IPR011889">
    <property type="entry name" value="Liste_lipo_26"/>
</dbReference>
<evidence type="ECO:0000313" key="4">
    <source>
        <dbReference type="Proteomes" id="UP000006902"/>
    </source>
</evidence>
<dbReference type="Pfam" id="PF03382">
    <property type="entry name" value="DUF285"/>
    <property type="match status" value="1"/>
</dbReference>
<dbReference type="InterPro" id="IPR005046">
    <property type="entry name" value="DUF285"/>
</dbReference>